<dbReference type="InterPro" id="IPR006162">
    <property type="entry name" value="Ppantetheine_attach_site"/>
</dbReference>
<dbReference type="PANTHER" id="PTHR43775:SF51">
    <property type="entry name" value="INACTIVE PHENOLPHTHIOCEROL SYNTHESIS POLYKETIDE SYNTHASE TYPE I PKS1-RELATED"/>
    <property type="match status" value="1"/>
</dbReference>
<dbReference type="SUPFAM" id="SSF50129">
    <property type="entry name" value="GroES-like"/>
    <property type="match status" value="1"/>
</dbReference>
<dbReference type="PROSITE" id="PS00012">
    <property type="entry name" value="PHOSPHOPANTETHEINE"/>
    <property type="match status" value="2"/>
</dbReference>
<dbReference type="SMART" id="SM01294">
    <property type="entry name" value="PKS_PP_betabranch"/>
    <property type="match status" value="2"/>
</dbReference>
<dbReference type="InterPro" id="IPR020806">
    <property type="entry name" value="PKS_PP-bd"/>
</dbReference>
<feature type="domain" description="Carrier" evidence="11">
    <location>
        <begin position="1953"/>
        <end position="2028"/>
    </location>
</feature>
<dbReference type="InterPro" id="IPR020841">
    <property type="entry name" value="PKS_Beta-ketoAc_synthase_dom"/>
</dbReference>
<evidence type="ECO:0000259" key="13">
    <source>
        <dbReference type="PROSITE" id="PS52019"/>
    </source>
</evidence>
<dbReference type="Pfam" id="PF00109">
    <property type="entry name" value="ketoacyl-synt"/>
    <property type="match status" value="2"/>
</dbReference>
<dbReference type="CDD" id="cd08956">
    <property type="entry name" value="KR_3_FAS_SDR_x"/>
    <property type="match status" value="2"/>
</dbReference>
<dbReference type="InterPro" id="IPR020807">
    <property type="entry name" value="PKS_DH"/>
</dbReference>
<dbReference type="InterPro" id="IPR036736">
    <property type="entry name" value="ACP-like_sf"/>
</dbReference>
<dbReference type="Pfam" id="PF08990">
    <property type="entry name" value="Docking"/>
    <property type="match status" value="1"/>
</dbReference>
<feature type="region of interest" description="N-terminal hotdog fold" evidence="9">
    <location>
        <begin position="2945"/>
        <end position="3072"/>
    </location>
</feature>
<feature type="domain" description="Ketosynthase family 3 (KS3)" evidence="12">
    <location>
        <begin position="2049"/>
        <end position="2474"/>
    </location>
</feature>
<dbReference type="EMBL" id="JAUSYA010000001">
    <property type="protein sequence ID" value="MDQ0681255.1"/>
    <property type="molecule type" value="Genomic_DNA"/>
</dbReference>
<evidence type="ECO:0000259" key="11">
    <source>
        <dbReference type="PROSITE" id="PS50075"/>
    </source>
</evidence>
<dbReference type="InterPro" id="IPR032821">
    <property type="entry name" value="PKS_assoc"/>
</dbReference>
<dbReference type="Pfam" id="PF22953">
    <property type="entry name" value="SpnB_Rossmann"/>
    <property type="match status" value="2"/>
</dbReference>
<dbReference type="InterPro" id="IPR042104">
    <property type="entry name" value="PKS_dehydratase_sf"/>
</dbReference>
<evidence type="ECO:0000256" key="6">
    <source>
        <dbReference type="ARBA" id="ARBA00023194"/>
    </source>
</evidence>
<sequence length="3877" mass="402226">MANDQTANDAKLRDYLKKVTTELRQARQQLADTEARAHDPVAVVGMACRLPGRVTSPDDLWQLVAEGRDALRPFPTDRGWDFDTLFDPDPERPGSCYARSGGFLEDADGFDAAFFDISPREALAMAPQQRLILETAWEALEHAGLEPGALRSSRTGVYTGADDQDYATVLAGTSADLHGYIGTGTLSALISGRIAYTFGLEGPAVTVDTACSSSLVAIHLAVQALRRGECTLALAGGVAVMSTPNVLTDFSRQRGLAPDGRCKAFAAGADGTGFAEGAGLLVLERLSDARRNGHRVLAVIRGSAVNQDGASNGLTAPNGPAQQRVIRQALADAGVSAAEVDVVEAHGTGTRLGDPIEAEALIATYGAARSADRPLWLGSLKSNIGHAQAAAGVGGVIKMVEAVRRGELPRTLHADEPSPHVDWSAGTVQLLTESREWVSDGPRRAGVSSFGISGTNAHLILEQAPDAERSALADPPAGALLPWVLSARSADALREQARRLADRLPLLSAGAGLADIGHALLTTRAAFDHRAVVVAGGTDDFLAALRALAEGRRVPGVVAGSVVGAARAAFVFTGQGAQRVGMGRELYGSFPVFAAALDEVCGFVDPLLGRSLREVMFEGPGEVLDRTEVTQPALFAFEVALFRLVESFGVRPDAVVGHSVGELAAACVAGVVSLADACAVVVARGRLMGAARADGAMVAVEAPEAEVVAVLGEGVSIAGVNGPAAVVISGDEAAVLAAAEALEGRGYRTRRLRVSHAFHSAHMDGVLEEFAAVVRRVTWGRPSLVVASTLSGRVDAGQWSDPEYWVRQIREPVRFLDGIRALEAESVTAYLELGPDAALTGAVPACLTDPESETPAVAAVRRDRGETATVIAALAVLHTHGVPVDWSPCYAGLGDADRPVHVELPTYPFEHQRYWADGTGATASVASAGLETVEHAVLSAAVDLADADGLVLTGRFALREQEWLADHTIVGTVVVPGTAFVELAVRAADRVGCDEVEELVLESPLVMSGQETVDLQIVLGRPDAAGRRTLGVHSRPGGATGPTAPWTRHATGVLAPGTPVPGADLTAWPPPAPELPITDAYQRLAAHGLGYGPALRGMARAWGSGDNLWAEVELPAGSSAAGYGVHPALMDAALHPFALLAVEGAGADTAPVRLPFSWSGIRLHASGATALRVHLARRGEDAVALEVADAAGAPVLSVASLVFRAIAAEQLTAAGAQRHDTLFTTEWTPVPVGTSSVPRVALLGPDDLGLTGVERHPTPAALAEAAAAGAGLPDAVLVAVGPADGTGAPADASAHGPVPAAVHDTVSHVLTLLQEWVSDERLDGCRLVLVTRSAVAPDAGPGPDDPVAAPAWGLVRAAQAEHPGRFLLLDVDDDPASARAALTAPGVDEPRLSIKSGTLYAPRLARAQLGGRLQPPADAPAWRLDAVPRGSLANLTLVPAATPAGPPGAGRVRIAVRAAALDNQDVLAALGMLPDEPPLGAEGAGIVIEVGSGVTGFAPGDRVFGLFPGAVASLAETDHRLLAPIPSGWTYTQAATLPLTSLAAHRALRGLAVGLPGRTLLVRAADSGAGPAVVCLARHYGWEVQAVAADFTEDHESPFDAVLDAAELPPWPDRHTPEEALDAFAELVPLWQRGVLTPLPAAVRDVAGVRESLSLLNETGQARKVVLAIPAAPRPDDTVLITGGTGGLGALLARHLVAERGVRRLLLTSRRGLEAPGAEELAAQLRASGAEVTVAACDVADRAALAALLETVPAEHPLTAVVHAAGVLDDGTLSALTPGRLACVLAPKADAAWHLHELTRGLDLASFTLFSSLAGILGNAGQGNYAAANAFLDALAARRSAEGLPATSLAWGPWATDGMAGDLDAAGLDRLARLGAVPLTADEGLALFDAAAGLPGAFVAARLTPPRHPDGEVPHLLRGLLPRPVRRAAQAASAPRSALADRLARLPEVARARALTDLVREQVADVLGHSGPATVDPGRPFKESGFDSLTAVELRNRLDAATGLRLPATLVFDHPTPEAVAALLHERLAPSGPQPALPGTGAPATPDDEDAIAIIAMSCRYPGGANEPEDLWRLVAEGRDATSAFPTDRGWRVEDLYDADPDALGTAYTRRGGFVDHADAFDAAFFGISPREALAMDPQQRLLLETAWEVFERAGIDPGAVRGSDTGVILGVVPAEYVTRPPGTPHDLEGYLLTGNTTSVAAGRVAYTFGLQGPAFTVDTACSSSLVALHLATRALRDGECSLALTGGATVISSPTVYVEFSRQRALSPDGRCRAFAAGADGTGFAEGAGMLLLERLSDARRNGHRVLAVIRGSAVNQDGASNGLTAPNGPAQQRVIRQALADAGVSAAEVDVVEAHGTGTTLGDPIEAEALIATYGRERSVDRPLWLGSLKSNIGHTQAAAGVGGVIKMVEAIRHGELPRTLHVDEPSPHVDWSAGTVRLLTEPQEWQSSGPRRAAVSSFGVSGTNAHVILEQAPDGEPPAPAPAVPPGTVLPWVLSARSANALREQARRLLGRLAADPDAEPAPLAAALATTRAEFEHRAVIVGADRAELIQGLTALADDVPAPNLVTGLAESRIDPVFVFPGQGSQWVGMGRELLAGEPVFAERLAECAAALEPFTGWSVVDVLRGVADAPSLERVDVVQPVLFAVMVSLAAVWREFGVRPAAVVGHSQGEIAAACVAGALSLEDAARVVALRSKAIRALAGKGGMLSVAASAEQAAALIADRPGRLALAAVNGPAAVVVSGDGEALDELADRCAHDGIRTRRIIVDYASHSAHVEAVEEEIRTALAPVVPRSPEVPVFSTLTGDWAEPTAFDADYWYRNLRRTVRFHEVVTALAEQGHRLFVESSPHPVLAPAVQETLDAVAPGTAGALGTLRRDDGGRTRLLLSLAEAYVQGAPVSWRTLFAATEAIPLPTYPFQRERYWLDPVVRPGTASAAGPGGLGHPLLDTAVVLAGEAGVLLTGTLSLAAHPWLAGHAVDGVVLLPGTAFLELTLHAGRQTDCAEVEDLTLEAPLALPAAGETWLQVLVGPADAEGRRPVTVHSRPAAAASAGETDWTRHASGTVRPATALTPPPAPAGTPWPPQDAVPADVDAFYPLLAERGYGYGPAFQGLRAAWRRDGTRFAEVRLPGGDGFTLHPALLDAALHVLALEAIADPAEGGIRLPFSWSGVRLHATGATALRVEVTPVGPDVVSLALSTPDGTPLGTVDELTVRPISARQLAALRSADPLPLHQVEWVELPPVPASPAPSCVLLEAVDEAHTPTGNPAVDPELLSLAVLADAERVPELVLVRSTAAPDDGSPEAVRAALDRVLELVQTWLEDERFDGARLVVCTRNAVGADPETRLTGLADAAVWGLVRSAQSEHPDRLALLDLDRDADRPDVPHQVLSRLAAGEPQLALHDGRILAPRLTPAPTAGDMAPSTGRAAPADRPAPAVLTGIDPAGTVLITGGTGTLGALFARHLVAAHGARHLLLAGRRGTDAPGAAELVAELSESGAEVTVAACDVADRTALADLVAGIPAEHPLTAVVHTAGVLDDGVVASLAPHNLDTVLRAKADAAWYLHELTRDMDLGAFVLFSSVAGTLGSPGQANYAAANAYLDALAQHRRATGRSAMSLAWGLWAEASDMTGHLDGARLERLRRGGVVPLTGDDGRALFDAALSSGHPALVPVRLDFAALRQAAAQGTLPGVLRDLVPAPARAAAPAEAENLAVDRILALPAEQRDEALLDLVRAAVAAVLGHASPDSVDPLQAFKEIGFDSLTAVQLRNRLTAATGLRLPATLVFDYPTPATLAAHLGTELLPPATAPADRLLAKLTELEDALPDEATDEEARELAARLEAVLARWRRPSAIQSAEKLQEASADEIFAIIDNELGRRTT</sequence>
<feature type="active site" description="Proton donor; for dehydratase activity" evidence="9">
    <location>
        <position position="1131"/>
    </location>
</feature>
<dbReference type="InterPro" id="IPR049552">
    <property type="entry name" value="PKS_DH_N"/>
</dbReference>
<dbReference type="Gene3D" id="3.40.50.720">
    <property type="entry name" value="NAD(P)-binding Rossmann-like Domain"/>
    <property type="match status" value="2"/>
</dbReference>
<dbReference type="InterPro" id="IPR013968">
    <property type="entry name" value="PKS_KR"/>
</dbReference>
<dbReference type="InterPro" id="IPR055123">
    <property type="entry name" value="SpnB-like_Rossmann"/>
</dbReference>
<dbReference type="InterPro" id="IPR014031">
    <property type="entry name" value="Ketoacyl_synth_C"/>
</dbReference>
<feature type="domain" description="Ketosynthase family 3 (KS3)" evidence="12">
    <location>
        <begin position="38"/>
        <end position="463"/>
    </location>
</feature>
<dbReference type="Gene3D" id="3.30.70.3290">
    <property type="match status" value="2"/>
</dbReference>
<dbReference type="InterPro" id="IPR018201">
    <property type="entry name" value="Ketoacyl_synth_AS"/>
</dbReference>
<dbReference type="CDD" id="cd00833">
    <property type="entry name" value="PKS"/>
    <property type="match status" value="2"/>
</dbReference>
<comment type="pathway">
    <text evidence="2">Antibiotic biosynthesis.</text>
</comment>
<dbReference type="PANTHER" id="PTHR43775">
    <property type="entry name" value="FATTY ACID SYNTHASE"/>
    <property type="match status" value="1"/>
</dbReference>
<dbReference type="InterPro" id="IPR049551">
    <property type="entry name" value="PKS_DH_C"/>
</dbReference>
<keyword evidence="3" id="KW-0596">Phosphopantetheine</keyword>
<dbReference type="SUPFAM" id="SSF101173">
    <property type="entry name" value="Docking domain B of the erythromycin polyketide synthase (DEBS)"/>
    <property type="match status" value="1"/>
</dbReference>
<evidence type="ECO:0000256" key="8">
    <source>
        <dbReference type="ARBA" id="ARBA00023315"/>
    </source>
</evidence>
<keyword evidence="5 14" id="KW-0808">Transferase</keyword>
<dbReference type="InterPro" id="IPR016039">
    <property type="entry name" value="Thiolase-like"/>
</dbReference>
<keyword evidence="4" id="KW-0597">Phosphoprotein</keyword>
<dbReference type="InterPro" id="IPR057326">
    <property type="entry name" value="KR_dom"/>
</dbReference>
<dbReference type="InterPro" id="IPR014030">
    <property type="entry name" value="Ketoacyl_synth_N"/>
</dbReference>
<evidence type="ECO:0000256" key="5">
    <source>
        <dbReference type="ARBA" id="ARBA00022679"/>
    </source>
</evidence>
<dbReference type="PROSITE" id="PS00606">
    <property type="entry name" value="KS3_1"/>
    <property type="match status" value="2"/>
</dbReference>
<dbReference type="InterPro" id="IPR001227">
    <property type="entry name" value="Ac_transferase_dom_sf"/>
</dbReference>
<feature type="active site" description="Proton acceptor; for dehydratase activity" evidence="9">
    <location>
        <position position="2977"/>
    </location>
</feature>
<feature type="region of interest" description="C-terminal hotdog fold" evidence="9">
    <location>
        <begin position="3087"/>
        <end position="3222"/>
    </location>
</feature>
<evidence type="ECO:0000256" key="4">
    <source>
        <dbReference type="ARBA" id="ARBA00022553"/>
    </source>
</evidence>
<dbReference type="SUPFAM" id="SSF53901">
    <property type="entry name" value="Thiolase-like"/>
    <property type="match status" value="2"/>
</dbReference>
<dbReference type="SUPFAM" id="SSF51735">
    <property type="entry name" value="NAD(P)-binding Rossmann-fold domains"/>
    <property type="match status" value="5"/>
</dbReference>
<dbReference type="InterPro" id="IPR013154">
    <property type="entry name" value="ADH-like_N"/>
</dbReference>
<evidence type="ECO:0000256" key="3">
    <source>
        <dbReference type="ARBA" id="ARBA00022450"/>
    </source>
</evidence>
<evidence type="ECO:0000313" key="15">
    <source>
        <dbReference type="Proteomes" id="UP001243364"/>
    </source>
</evidence>
<dbReference type="Gene3D" id="3.10.129.110">
    <property type="entry name" value="Polyketide synthase dehydratase"/>
    <property type="match status" value="2"/>
</dbReference>
<comment type="caution">
    <text evidence="14">The sequence shown here is derived from an EMBL/GenBank/DDBJ whole genome shotgun (WGS) entry which is preliminary data.</text>
</comment>
<dbReference type="InterPro" id="IPR015083">
    <property type="entry name" value="NorB/c/GfsB-D-like_docking"/>
</dbReference>
<name>A0ABU0PUD4_STRAH</name>
<dbReference type="SUPFAM" id="SSF55048">
    <property type="entry name" value="Probable ACP-binding domain of malonyl-CoA ACP transacylase"/>
    <property type="match status" value="2"/>
</dbReference>
<dbReference type="InterPro" id="IPR050091">
    <property type="entry name" value="PKS_NRPS_Biosynth_Enz"/>
</dbReference>
<proteinExistence type="predicted"/>
<dbReference type="InterPro" id="IPR014043">
    <property type="entry name" value="Acyl_transferase_dom"/>
</dbReference>
<dbReference type="Pfam" id="PF21089">
    <property type="entry name" value="PKS_DH_N"/>
    <property type="match status" value="2"/>
</dbReference>
<dbReference type="InterPro" id="IPR036291">
    <property type="entry name" value="NAD(P)-bd_dom_sf"/>
</dbReference>
<dbReference type="Gene3D" id="3.40.366.10">
    <property type="entry name" value="Malonyl-Coenzyme A Acyl Carrier Protein, domain 2"/>
    <property type="match status" value="2"/>
</dbReference>
<dbReference type="Pfam" id="PF08659">
    <property type="entry name" value="KR"/>
    <property type="match status" value="2"/>
</dbReference>
<evidence type="ECO:0000256" key="9">
    <source>
        <dbReference type="PROSITE-ProRule" id="PRU01363"/>
    </source>
</evidence>
<dbReference type="SMART" id="SM00823">
    <property type="entry name" value="PKS_PP"/>
    <property type="match status" value="2"/>
</dbReference>
<dbReference type="Gene3D" id="3.40.47.10">
    <property type="match status" value="2"/>
</dbReference>
<dbReference type="Pfam" id="PF08240">
    <property type="entry name" value="ADH_N"/>
    <property type="match status" value="1"/>
</dbReference>
<dbReference type="Gene3D" id="3.90.180.10">
    <property type="entry name" value="Medium-chain alcohol dehydrogenases, catalytic domain"/>
    <property type="match status" value="1"/>
</dbReference>
<dbReference type="Pfam" id="PF14765">
    <property type="entry name" value="PS-DH"/>
    <property type="match status" value="2"/>
</dbReference>
<dbReference type="InterPro" id="IPR011032">
    <property type="entry name" value="GroES-like_sf"/>
</dbReference>
<evidence type="ECO:0000256" key="7">
    <source>
        <dbReference type="ARBA" id="ARBA00023268"/>
    </source>
</evidence>
<dbReference type="SUPFAM" id="SSF47336">
    <property type="entry name" value="ACP-like"/>
    <property type="match status" value="2"/>
</dbReference>
<dbReference type="Pfam" id="PF16197">
    <property type="entry name" value="KAsynt_C_assoc"/>
    <property type="match status" value="2"/>
</dbReference>
<dbReference type="InterPro" id="IPR009081">
    <property type="entry name" value="PP-bd_ACP"/>
</dbReference>
<feature type="domain" description="PKS/mFAS DH" evidence="13">
    <location>
        <begin position="2945"/>
        <end position="3222"/>
    </location>
</feature>
<comment type="cofactor">
    <cofactor evidence="1">
        <name>pantetheine 4'-phosphate</name>
        <dbReference type="ChEBI" id="CHEBI:47942"/>
    </cofactor>
</comment>
<dbReference type="SMART" id="SM00822">
    <property type="entry name" value="PKS_KR"/>
    <property type="match status" value="2"/>
</dbReference>
<dbReference type="EC" id="2.3.1.295" evidence="14"/>
<dbReference type="SMART" id="SM00826">
    <property type="entry name" value="PKS_DH"/>
    <property type="match status" value="2"/>
</dbReference>
<keyword evidence="7" id="KW-0511">Multifunctional enzyme</keyword>
<dbReference type="SMART" id="SM00827">
    <property type="entry name" value="PKS_AT"/>
    <property type="match status" value="2"/>
</dbReference>
<feature type="region of interest" description="Disordered" evidence="10">
    <location>
        <begin position="3065"/>
        <end position="3085"/>
    </location>
</feature>
<feature type="region of interest" description="C-terminal hotdog fold" evidence="9">
    <location>
        <begin position="1072"/>
        <end position="1212"/>
    </location>
</feature>
<dbReference type="SMART" id="SM00829">
    <property type="entry name" value="PKS_ER"/>
    <property type="match status" value="1"/>
</dbReference>
<evidence type="ECO:0000313" key="14">
    <source>
        <dbReference type="EMBL" id="MDQ0681255.1"/>
    </source>
</evidence>
<dbReference type="Pfam" id="PF00550">
    <property type="entry name" value="PP-binding"/>
    <property type="match status" value="2"/>
</dbReference>
<dbReference type="PROSITE" id="PS52019">
    <property type="entry name" value="PKS_MFAS_DH"/>
    <property type="match status" value="2"/>
</dbReference>
<organism evidence="14 15">
    <name type="scientific">Streptomyces achromogenes</name>
    <dbReference type="NCBI Taxonomy" id="67255"/>
    <lineage>
        <taxon>Bacteria</taxon>
        <taxon>Bacillati</taxon>
        <taxon>Actinomycetota</taxon>
        <taxon>Actinomycetes</taxon>
        <taxon>Kitasatosporales</taxon>
        <taxon>Streptomycetaceae</taxon>
        <taxon>Streptomyces</taxon>
    </lineage>
</organism>
<dbReference type="Pfam" id="PF00698">
    <property type="entry name" value="Acyl_transf_1"/>
    <property type="match status" value="2"/>
</dbReference>
<dbReference type="InterPro" id="IPR016036">
    <property type="entry name" value="Malonyl_transacylase_ACP-bd"/>
</dbReference>
<dbReference type="InterPro" id="IPR049900">
    <property type="entry name" value="PKS_mFAS_DH"/>
</dbReference>
<feature type="domain" description="Carrier" evidence="11">
    <location>
        <begin position="3724"/>
        <end position="3799"/>
    </location>
</feature>
<dbReference type="CDD" id="cd05195">
    <property type="entry name" value="enoyl_red"/>
    <property type="match status" value="1"/>
</dbReference>
<dbReference type="Pfam" id="PF02801">
    <property type="entry name" value="Ketoacyl-synt_C"/>
    <property type="match status" value="2"/>
</dbReference>
<keyword evidence="6" id="KW-0045">Antibiotic biosynthesis</keyword>
<evidence type="ECO:0000256" key="1">
    <source>
        <dbReference type="ARBA" id="ARBA00001957"/>
    </source>
</evidence>
<dbReference type="SMART" id="SM00825">
    <property type="entry name" value="PKS_KS"/>
    <property type="match status" value="2"/>
</dbReference>
<dbReference type="InterPro" id="IPR036299">
    <property type="entry name" value="Polyketide_synth_docking_sf"/>
</dbReference>
<dbReference type="Gene3D" id="3.40.50.11460">
    <property type="match status" value="1"/>
</dbReference>
<dbReference type="PROSITE" id="PS52004">
    <property type="entry name" value="KS3_2"/>
    <property type="match status" value="2"/>
</dbReference>
<reference evidence="14 15" key="1">
    <citation type="submission" date="2023-07" db="EMBL/GenBank/DDBJ databases">
        <title>Comparative genomics of wheat-associated soil bacteria to identify genetic determinants of phenazine resistance.</title>
        <authorList>
            <person name="Mouncey N."/>
        </authorList>
    </citation>
    <scope>NUCLEOTIDE SEQUENCE [LARGE SCALE GENOMIC DNA]</scope>
    <source>
        <strain evidence="14 15">W4I19-2</strain>
    </source>
</reference>
<evidence type="ECO:0000259" key="12">
    <source>
        <dbReference type="PROSITE" id="PS52004"/>
    </source>
</evidence>
<evidence type="ECO:0000256" key="10">
    <source>
        <dbReference type="SAM" id="MobiDB-lite"/>
    </source>
</evidence>
<feature type="domain" description="PKS/mFAS DH" evidence="13">
    <location>
        <begin position="935"/>
        <end position="1212"/>
    </location>
</feature>
<feature type="region of interest" description="N-terminal hotdog fold" evidence="9">
    <location>
        <begin position="935"/>
        <end position="1061"/>
    </location>
</feature>
<keyword evidence="8 14" id="KW-0012">Acyltransferase</keyword>
<dbReference type="InterPro" id="IPR016035">
    <property type="entry name" value="Acyl_Trfase/lysoPLipase"/>
</dbReference>
<feature type="compositionally biased region" description="Pro residues" evidence="10">
    <location>
        <begin position="3072"/>
        <end position="3085"/>
    </location>
</feature>
<dbReference type="InterPro" id="IPR020843">
    <property type="entry name" value="ER"/>
</dbReference>
<dbReference type="GO" id="GO:0016746">
    <property type="term" value="F:acyltransferase activity"/>
    <property type="evidence" value="ECO:0007669"/>
    <property type="project" value="UniProtKB-KW"/>
</dbReference>
<feature type="active site" description="Proton acceptor; for dehydratase activity" evidence="9">
    <location>
        <position position="967"/>
    </location>
</feature>
<evidence type="ECO:0000256" key="2">
    <source>
        <dbReference type="ARBA" id="ARBA00004792"/>
    </source>
</evidence>
<accession>A0ABU0PUD4</accession>
<gene>
    <name evidence="14" type="ORF">QFZ56_000218</name>
</gene>
<keyword evidence="15" id="KW-1185">Reference proteome</keyword>
<dbReference type="Proteomes" id="UP001243364">
    <property type="component" value="Unassembled WGS sequence"/>
</dbReference>
<feature type="active site" description="Proton donor; for dehydratase activity" evidence="9">
    <location>
        <position position="3143"/>
    </location>
</feature>
<dbReference type="PROSITE" id="PS50075">
    <property type="entry name" value="CARRIER"/>
    <property type="match status" value="2"/>
</dbReference>
<dbReference type="Gene3D" id="1.10.1200.10">
    <property type="entry name" value="ACP-like"/>
    <property type="match status" value="2"/>
</dbReference>
<protein>
    <submittedName>
        <fullName evidence="14">Polyketide synthase 12</fullName>
        <ecNumber evidence="14">2.3.1.295</ecNumber>
    </submittedName>
</protein>
<dbReference type="SUPFAM" id="SSF52151">
    <property type="entry name" value="FabD/lysophospholipase-like"/>
    <property type="match status" value="2"/>
</dbReference>